<dbReference type="GO" id="GO:0005886">
    <property type="term" value="C:plasma membrane"/>
    <property type="evidence" value="ECO:0007669"/>
    <property type="project" value="UniProtKB-SubCell"/>
</dbReference>
<dbReference type="PRINTS" id="PR01853">
    <property type="entry name" value="YAJCTRNLCASE"/>
</dbReference>
<keyword evidence="7" id="KW-0653">Protein transport</keyword>
<evidence type="ECO:0000313" key="13">
    <source>
        <dbReference type="Proteomes" id="UP000886812"/>
    </source>
</evidence>
<dbReference type="AlphaFoldDB" id="A0A9D1NIZ0"/>
<evidence type="ECO:0000256" key="6">
    <source>
        <dbReference type="ARBA" id="ARBA00022692"/>
    </source>
</evidence>
<dbReference type="PANTHER" id="PTHR33909:SF1">
    <property type="entry name" value="SEC TRANSLOCON ACCESSORY COMPLEX SUBUNIT YAJC"/>
    <property type="match status" value="1"/>
</dbReference>
<protein>
    <recommendedName>
        <fullName evidence="3">Sec translocon accessory complex subunit YajC</fullName>
    </recommendedName>
</protein>
<evidence type="ECO:0000256" key="2">
    <source>
        <dbReference type="ARBA" id="ARBA00006742"/>
    </source>
</evidence>
<evidence type="ECO:0000256" key="3">
    <source>
        <dbReference type="ARBA" id="ARBA00014962"/>
    </source>
</evidence>
<dbReference type="GO" id="GO:0015031">
    <property type="term" value="P:protein transport"/>
    <property type="evidence" value="ECO:0007669"/>
    <property type="project" value="UniProtKB-KW"/>
</dbReference>
<reference evidence="12" key="2">
    <citation type="journal article" date="2021" name="PeerJ">
        <title>Extensive microbial diversity within the chicken gut microbiome revealed by metagenomics and culture.</title>
        <authorList>
            <person name="Gilroy R."/>
            <person name="Ravi A."/>
            <person name="Getino M."/>
            <person name="Pursley I."/>
            <person name="Horton D.L."/>
            <person name="Alikhan N.F."/>
            <person name="Baker D."/>
            <person name="Gharbi K."/>
            <person name="Hall N."/>
            <person name="Watson M."/>
            <person name="Adriaenssens E.M."/>
            <person name="Foster-Nyarko E."/>
            <person name="Jarju S."/>
            <person name="Secka A."/>
            <person name="Antonio M."/>
            <person name="Oren A."/>
            <person name="Chaudhuri R.R."/>
            <person name="La Ragione R."/>
            <person name="Hildebrand F."/>
            <person name="Pallen M.J."/>
        </authorList>
    </citation>
    <scope>NUCLEOTIDE SEQUENCE</scope>
    <source>
        <strain evidence="12">10669</strain>
    </source>
</reference>
<evidence type="ECO:0000256" key="5">
    <source>
        <dbReference type="ARBA" id="ARBA00022475"/>
    </source>
</evidence>
<evidence type="ECO:0000256" key="1">
    <source>
        <dbReference type="ARBA" id="ARBA00004162"/>
    </source>
</evidence>
<dbReference type="NCBIfam" id="TIGR00739">
    <property type="entry name" value="yajC"/>
    <property type="match status" value="1"/>
</dbReference>
<dbReference type="PANTHER" id="PTHR33909">
    <property type="entry name" value="SEC TRANSLOCON ACCESSORY COMPLEX SUBUNIT YAJC"/>
    <property type="match status" value="1"/>
</dbReference>
<keyword evidence="9" id="KW-0811">Translocation</keyword>
<reference evidence="12" key="1">
    <citation type="submission" date="2020-10" db="EMBL/GenBank/DDBJ databases">
        <authorList>
            <person name="Gilroy R."/>
        </authorList>
    </citation>
    <scope>NUCLEOTIDE SEQUENCE</scope>
    <source>
        <strain evidence="12">10669</strain>
    </source>
</reference>
<keyword evidence="6 11" id="KW-0812">Transmembrane</keyword>
<comment type="similarity">
    <text evidence="2">Belongs to the YajC family.</text>
</comment>
<feature type="transmembrane region" description="Helical" evidence="11">
    <location>
        <begin position="53"/>
        <end position="72"/>
    </location>
</feature>
<keyword evidence="5" id="KW-1003">Cell membrane</keyword>
<gene>
    <name evidence="12" type="primary">yajC</name>
    <name evidence="12" type="ORF">IAC75_02815</name>
</gene>
<dbReference type="Proteomes" id="UP000886812">
    <property type="component" value="Unassembled WGS sequence"/>
</dbReference>
<evidence type="ECO:0000256" key="11">
    <source>
        <dbReference type="SAM" id="Phobius"/>
    </source>
</evidence>
<keyword evidence="8 11" id="KW-1133">Transmembrane helix</keyword>
<keyword evidence="10 11" id="KW-0472">Membrane</keyword>
<comment type="caution">
    <text evidence="12">The sequence shown here is derived from an EMBL/GenBank/DDBJ whole genome shotgun (WGS) entry which is preliminary data.</text>
</comment>
<evidence type="ECO:0000256" key="4">
    <source>
        <dbReference type="ARBA" id="ARBA00022448"/>
    </source>
</evidence>
<comment type="subcellular location">
    <subcellularLocation>
        <location evidence="1">Cell membrane</location>
        <topology evidence="1">Single-pass membrane protein</topology>
    </subcellularLocation>
</comment>
<sequence length="138" mass="14817">MQNTITNDNVMILAQAQALESAPVQSVEAVPAEAPVSAPENAAPQGALGGSSWSSLLIWVLLFVGLWFLLFMPQRKRQKALQKLQNELKSGDTVYTTSGIVGKIVSLDETTVTLQVSEGTRIPFLRNAVVGHAAEKSK</sequence>
<evidence type="ECO:0000256" key="9">
    <source>
        <dbReference type="ARBA" id="ARBA00023010"/>
    </source>
</evidence>
<evidence type="ECO:0000256" key="10">
    <source>
        <dbReference type="ARBA" id="ARBA00023136"/>
    </source>
</evidence>
<keyword evidence="4" id="KW-0813">Transport</keyword>
<dbReference type="Pfam" id="PF02699">
    <property type="entry name" value="YajC"/>
    <property type="match status" value="1"/>
</dbReference>
<dbReference type="EMBL" id="DVOG01000074">
    <property type="protein sequence ID" value="HIV04067.1"/>
    <property type="molecule type" value="Genomic_DNA"/>
</dbReference>
<evidence type="ECO:0000256" key="8">
    <source>
        <dbReference type="ARBA" id="ARBA00022989"/>
    </source>
</evidence>
<accession>A0A9D1NIZ0</accession>
<dbReference type="SMART" id="SM01323">
    <property type="entry name" value="YajC"/>
    <property type="match status" value="1"/>
</dbReference>
<organism evidence="12 13">
    <name type="scientific">Candidatus Spyradosoma merdigallinarum</name>
    <dbReference type="NCBI Taxonomy" id="2840950"/>
    <lineage>
        <taxon>Bacteria</taxon>
        <taxon>Pseudomonadati</taxon>
        <taxon>Verrucomicrobiota</taxon>
        <taxon>Opitutia</taxon>
        <taxon>Opitutia incertae sedis</taxon>
        <taxon>Candidatus Spyradosoma</taxon>
    </lineage>
</organism>
<proteinExistence type="inferred from homology"/>
<dbReference type="InterPro" id="IPR003849">
    <property type="entry name" value="Preprotein_translocase_YajC"/>
</dbReference>
<name>A0A9D1NIZ0_9BACT</name>
<evidence type="ECO:0000256" key="7">
    <source>
        <dbReference type="ARBA" id="ARBA00022927"/>
    </source>
</evidence>
<evidence type="ECO:0000313" key="12">
    <source>
        <dbReference type="EMBL" id="HIV04067.1"/>
    </source>
</evidence>